<feature type="transmembrane region" description="Helical" evidence="5">
    <location>
        <begin position="183"/>
        <end position="204"/>
    </location>
</feature>
<keyword evidence="2 5" id="KW-0812">Transmembrane</keyword>
<feature type="transmembrane region" description="Helical" evidence="5">
    <location>
        <begin position="343"/>
        <end position="366"/>
    </location>
</feature>
<dbReference type="Pfam" id="PF07690">
    <property type="entry name" value="MFS_1"/>
    <property type="match status" value="1"/>
</dbReference>
<dbReference type="Gene3D" id="1.20.1250.20">
    <property type="entry name" value="MFS general substrate transporter like domains"/>
    <property type="match status" value="1"/>
</dbReference>
<protein>
    <recommendedName>
        <fullName evidence="6">Major facilitator superfamily (MFS) profile domain-containing protein</fullName>
    </recommendedName>
</protein>
<evidence type="ECO:0000256" key="4">
    <source>
        <dbReference type="ARBA" id="ARBA00023136"/>
    </source>
</evidence>
<dbReference type="SUPFAM" id="SSF103473">
    <property type="entry name" value="MFS general substrate transporter"/>
    <property type="match status" value="1"/>
</dbReference>
<dbReference type="STRING" id="416450.A0A1V6PU24"/>
<comment type="caution">
    <text evidence="7">The sequence shown here is derived from an EMBL/GenBank/DDBJ whole genome shotgun (WGS) entry which is preliminary data.</text>
</comment>
<feature type="transmembrane region" description="Helical" evidence="5">
    <location>
        <begin position="54"/>
        <end position="74"/>
    </location>
</feature>
<feature type="transmembrane region" description="Helical" evidence="5">
    <location>
        <begin position="86"/>
        <end position="108"/>
    </location>
</feature>
<keyword evidence="3 5" id="KW-1133">Transmembrane helix</keyword>
<feature type="transmembrane region" description="Helical" evidence="5">
    <location>
        <begin position="412"/>
        <end position="438"/>
    </location>
</feature>
<dbReference type="Gene3D" id="1.20.1720.10">
    <property type="entry name" value="Multidrug resistance protein D"/>
    <property type="match status" value="1"/>
</dbReference>
<feature type="transmembrane region" description="Helical" evidence="5">
    <location>
        <begin position="210"/>
        <end position="230"/>
    </location>
</feature>
<feature type="transmembrane region" description="Helical" evidence="5">
    <location>
        <begin position="120"/>
        <end position="138"/>
    </location>
</feature>
<proteinExistence type="predicted"/>
<dbReference type="InterPro" id="IPR020846">
    <property type="entry name" value="MFS_dom"/>
</dbReference>
<evidence type="ECO:0000259" key="6">
    <source>
        <dbReference type="PROSITE" id="PS50850"/>
    </source>
</evidence>
<accession>A0A1V6PU24</accession>
<evidence type="ECO:0000313" key="8">
    <source>
        <dbReference type="Proteomes" id="UP000191672"/>
    </source>
</evidence>
<sequence length="549" mass="59621">MAFGVLEPATGVQPSSTYKVESVDHAEIKIQVRVPRPSSSHLDPLNWSRLKKELLFATIILGSCFTGSLGPVLVPGFAVVAKDLDVNLTNVTLLNGSLVMALGVSSYFSASFSMVFGKRAVYLFTTVLLLVSCCWAAASKSYVSLLASRVFQGLGMGSFLALAGTASMNDVFFVQERGLRVGLWNLGFIASVNLTPVISGYVISNMSWRWSFWFEAIMYGILLVAVLICFPETSFIRHSCDVSVTETIFKEGEGKERIVAINPNAPERSRLWAYWGIGLDSVMFPDRPNLIIACIKPWYILIHPIVAWECVMWAVVFTWTILVGAVASQIFTAAPFNMSTVAVGNLAGIAPFLGSAIGTSVGGLLCDFCGRSLARRNSGTYEPEFRLWVMPLATVTMAIGTFGLGAAIEQGLSPVVCGVFLAILNFAVGMGCTGIVAYTNDVAAERAGDAFGLAMVNHNIYVPSGQYPMDLTCLQVIKSAFAFGLSFVFNQYLAQVGPLKFFSTFGGVTVAVMLTHIPIYVFGKRIRAWSEHHNLFHRTGNAKHGNVFW</sequence>
<reference evidence="8" key="1">
    <citation type="journal article" date="2017" name="Nat. Microbiol.">
        <title>Global analysis of biosynthetic gene clusters reveals vast potential of secondary metabolite production in Penicillium species.</title>
        <authorList>
            <person name="Nielsen J.C."/>
            <person name="Grijseels S."/>
            <person name="Prigent S."/>
            <person name="Ji B."/>
            <person name="Dainat J."/>
            <person name="Nielsen K.F."/>
            <person name="Frisvad J.C."/>
            <person name="Workman M."/>
            <person name="Nielsen J."/>
        </authorList>
    </citation>
    <scope>NUCLEOTIDE SEQUENCE [LARGE SCALE GENOMIC DNA]</scope>
    <source>
        <strain evidence="8">IBT 31811</strain>
    </source>
</reference>
<dbReference type="EMBL" id="MDYN01000035">
    <property type="protein sequence ID" value="OQD80534.1"/>
    <property type="molecule type" value="Genomic_DNA"/>
</dbReference>
<feature type="transmembrane region" description="Helical" evidence="5">
    <location>
        <begin position="387"/>
        <end position="406"/>
    </location>
</feature>
<evidence type="ECO:0000313" key="7">
    <source>
        <dbReference type="EMBL" id="OQD80534.1"/>
    </source>
</evidence>
<evidence type="ECO:0000256" key="2">
    <source>
        <dbReference type="ARBA" id="ARBA00022692"/>
    </source>
</evidence>
<dbReference type="OrthoDB" id="2585655at2759"/>
<gene>
    <name evidence="7" type="ORF">PENANT_c035G04522</name>
</gene>
<feature type="transmembrane region" description="Helical" evidence="5">
    <location>
        <begin position="305"/>
        <end position="331"/>
    </location>
</feature>
<comment type="subcellular location">
    <subcellularLocation>
        <location evidence="1">Membrane</location>
        <topology evidence="1">Multi-pass membrane protein</topology>
    </subcellularLocation>
</comment>
<dbReference type="AlphaFoldDB" id="A0A1V6PU24"/>
<dbReference type="InterPro" id="IPR036259">
    <property type="entry name" value="MFS_trans_sf"/>
</dbReference>
<keyword evidence="8" id="KW-1185">Reference proteome</keyword>
<feature type="transmembrane region" description="Helical" evidence="5">
    <location>
        <begin position="501"/>
        <end position="522"/>
    </location>
</feature>
<feature type="transmembrane region" description="Helical" evidence="5">
    <location>
        <begin position="150"/>
        <end position="171"/>
    </location>
</feature>
<evidence type="ECO:0000256" key="3">
    <source>
        <dbReference type="ARBA" id="ARBA00022989"/>
    </source>
</evidence>
<evidence type="ECO:0000256" key="5">
    <source>
        <dbReference type="SAM" id="Phobius"/>
    </source>
</evidence>
<evidence type="ECO:0000256" key="1">
    <source>
        <dbReference type="ARBA" id="ARBA00004141"/>
    </source>
</evidence>
<dbReference type="PANTHER" id="PTHR23502:SF20">
    <property type="entry name" value="TRANSPORTER, PUTATIVE (AFU_ORTHOLOGUE AFUA_6G13880)-RELATED"/>
    <property type="match status" value="1"/>
</dbReference>
<feature type="transmembrane region" description="Helical" evidence="5">
    <location>
        <begin position="471"/>
        <end position="489"/>
    </location>
</feature>
<feature type="domain" description="Major facilitator superfamily (MFS) profile" evidence="6">
    <location>
        <begin position="55"/>
        <end position="527"/>
    </location>
</feature>
<dbReference type="PROSITE" id="PS50850">
    <property type="entry name" value="MFS"/>
    <property type="match status" value="1"/>
</dbReference>
<dbReference type="PANTHER" id="PTHR23502">
    <property type="entry name" value="MAJOR FACILITATOR SUPERFAMILY"/>
    <property type="match status" value="1"/>
</dbReference>
<keyword evidence="4 5" id="KW-0472">Membrane</keyword>
<dbReference type="GO" id="GO:0022857">
    <property type="term" value="F:transmembrane transporter activity"/>
    <property type="evidence" value="ECO:0007669"/>
    <property type="project" value="InterPro"/>
</dbReference>
<dbReference type="Proteomes" id="UP000191672">
    <property type="component" value="Unassembled WGS sequence"/>
</dbReference>
<dbReference type="InterPro" id="IPR011701">
    <property type="entry name" value="MFS"/>
</dbReference>
<dbReference type="GO" id="GO:0005886">
    <property type="term" value="C:plasma membrane"/>
    <property type="evidence" value="ECO:0007669"/>
    <property type="project" value="TreeGrafter"/>
</dbReference>
<name>A0A1V6PU24_9EURO</name>
<organism evidence="7 8">
    <name type="scientific">Penicillium antarcticum</name>
    <dbReference type="NCBI Taxonomy" id="416450"/>
    <lineage>
        <taxon>Eukaryota</taxon>
        <taxon>Fungi</taxon>
        <taxon>Dikarya</taxon>
        <taxon>Ascomycota</taxon>
        <taxon>Pezizomycotina</taxon>
        <taxon>Eurotiomycetes</taxon>
        <taxon>Eurotiomycetidae</taxon>
        <taxon>Eurotiales</taxon>
        <taxon>Aspergillaceae</taxon>
        <taxon>Penicillium</taxon>
    </lineage>
</organism>